<dbReference type="InterPro" id="IPR013783">
    <property type="entry name" value="Ig-like_fold"/>
</dbReference>
<dbReference type="InterPro" id="IPR032109">
    <property type="entry name" value="Big_3_5"/>
</dbReference>
<sequence>MIYIINRVFPILLLMYVNNVKYSLRTNSLGIATLNLPFNIEIRNDIIVKAILNQTIYTNNTFTVYKNSQDSVTIKLNKTRTHLKISVEQGFLGDIIKLTAKLTDHNNQPIANKRVVFTKNNLLLGTAITNRNGIATLNYRITKTGKNIFKAQFDGDEQYLSSSVSTSKYLFRTNQERDSSFANNVDLEVIVKDYHIKIKISNARTGEPLPGESIIVSIGNQVIGYGVTDSNGEYVFHYKNADQFQIRLTLNTDNLYKGVSVVVGGKSNSNNQNINKNNNNNLNTQTSTSQNSGQNSANDSNTENNSLSNYLNNPIVKELNKNRSLIDILIIILVLICGIYSS</sequence>
<dbReference type="AlphaFoldDB" id="A0A366M8Q9"/>
<evidence type="ECO:0000256" key="1">
    <source>
        <dbReference type="ARBA" id="ARBA00010116"/>
    </source>
</evidence>
<dbReference type="SUPFAM" id="SSF49373">
    <property type="entry name" value="Invasin/intimin cell-adhesion fragments"/>
    <property type="match status" value="1"/>
</dbReference>
<dbReference type="Gene3D" id="2.60.40.10">
    <property type="entry name" value="Immunoglobulins"/>
    <property type="match status" value="1"/>
</dbReference>
<evidence type="ECO:0000259" key="3">
    <source>
        <dbReference type="PROSITE" id="PS51127"/>
    </source>
</evidence>
<dbReference type="Proteomes" id="UP000253099">
    <property type="component" value="Unassembled WGS sequence"/>
</dbReference>
<dbReference type="SMART" id="SM00634">
    <property type="entry name" value="BID_1"/>
    <property type="match status" value="1"/>
</dbReference>
<feature type="domain" description="Big-1" evidence="3">
    <location>
        <begin position="82"/>
        <end position="170"/>
    </location>
</feature>
<proteinExistence type="inferred from homology"/>
<evidence type="ECO:0000313" key="4">
    <source>
        <dbReference type="EMBL" id="RBQ22631.1"/>
    </source>
</evidence>
<protein>
    <recommendedName>
        <fullName evidence="3">Big-1 domain-containing protein</fullName>
    </recommendedName>
</protein>
<comment type="similarity">
    <text evidence="1">Belongs to the intimin/invasin family.</text>
</comment>
<name>A0A366M8Q9_9EURY</name>
<feature type="region of interest" description="Disordered" evidence="2">
    <location>
        <begin position="267"/>
        <end position="305"/>
    </location>
</feature>
<reference evidence="4 5" key="1">
    <citation type="submission" date="2018-06" db="EMBL/GenBank/DDBJ databases">
        <title>Genomic insight into two independent archaeal endosymbiosis events.</title>
        <authorList>
            <person name="Lind A.E."/>
            <person name="Lewis W.H."/>
            <person name="Spang A."/>
            <person name="Guy L."/>
            <person name="Embley M.T."/>
            <person name="Ettema T.J.G."/>
        </authorList>
    </citation>
    <scope>NUCLEOTIDE SEQUENCE [LARGE SCALE GENOMIC DNA]</scope>
    <source>
        <strain evidence="4">NOE</strain>
    </source>
</reference>
<dbReference type="InterPro" id="IPR008964">
    <property type="entry name" value="Invasin/intimin_cell_adhesion"/>
</dbReference>
<accession>A0A366M8Q9</accession>
<keyword evidence="5" id="KW-1185">Reference proteome</keyword>
<evidence type="ECO:0000256" key="2">
    <source>
        <dbReference type="SAM" id="MobiDB-lite"/>
    </source>
</evidence>
<evidence type="ECO:0000313" key="5">
    <source>
        <dbReference type="Proteomes" id="UP000253099"/>
    </source>
</evidence>
<comment type="caution">
    <text evidence="4">The sequence shown here is derived from an EMBL/GenBank/DDBJ whole genome shotgun (WGS) entry which is preliminary data.</text>
</comment>
<feature type="compositionally biased region" description="Low complexity" evidence="2">
    <location>
        <begin position="267"/>
        <end position="298"/>
    </location>
</feature>
<dbReference type="Pfam" id="PF16640">
    <property type="entry name" value="Big_3_5"/>
    <property type="match status" value="1"/>
</dbReference>
<dbReference type="InterPro" id="IPR003344">
    <property type="entry name" value="Big_1_dom"/>
</dbReference>
<organism evidence="4 5">
    <name type="scientific">Candidatus Methanobinarius endosymbioticus</name>
    <dbReference type="NCBI Taxonomy" id="2006182"/>
    <lineage>
        <taxon>Archaea</taxon>
        <taxon>Methanobacteriati</taxon>
        <taxon>Methanobacteriota</taxon>
        <taxon>Methanomada group</taxon>
        <taxon>Methanobacteria</taxon>
        <taxon>Methanobacteriales</taxon>
        <taxon>Methanobacteriaceae</taxon>
        <taxon>Candidatus Methanobinarius</taxon>
    </lineage>
</organism>
<dbReference type="EMBL" id="NIZT01000057">
    <property type="protein sequence ID" value="RBQ22631.1"/>
    <property type="molecule type" value="Genomic_DNA"/>
</dbReference>
<dbReference type="PROSITE" id="PS51127">
    <property type="entry name" value="BIG1"/>
    <property type="match status" value="1"/>
</dbReference>
<gene>
    <name evidence="4" type="ORF">ALNOE001_16880</name>
</gene>